<proteinExistence type="predicted"/>
<evidence type="ECO:0000313" key="2">
    <source>
        <dbReference type="Proteomes" id="UP000321261"/>
    </source>
</evidence>
<dbReference type="RefSeq" id="WP_246170206.1">
    <property type="nucleotide sequence ID" value="NZ_VIWU01000001.1"/>
</dbReference>
<protein>
    <recommendedName>
        <fullName evidence="3">DUF1269 domain-containing protein</fullName>
    </recommendedName>
</protein>
<accession>A0A561SJM3</accession>
<comment type="caution">
    <text evidence="1">The sequence shown here is derived from an EMBL/GenBank/DDBJ whole genome shotgun (WGS) entry which is preliminary data.</text>
</comment>
<evidence type="ECO:0000313" key="1">
    <source>
        <dbReference type="EMBL" id="TWF75039.1"/>
    </source>
</evidence>
<gene>
    <name evidence="1" type="ORF">FHX44_11923</name>
</gene>
<organism evidence="1 2">
    <name type="scientific">Pseudonocardia hierapolitana</name>
    <dbReference type="NCBI Taxonomy" id="1128676"/>
    <lineage>
        <taxon>Bacteria</taxon>
        <taxon>Bacillati</taxon>
        <taxon>Actinomycetota</taxon>
        <taxon>Actinomycetes</taxon>
        <taxon>Pseudonocardiales</taxon>
        <taxon>Pseudonocardiaceae</taxon>
        <taxon>Pseudonocardia</taxon>
    </lineage>
</organism>
<sequence length="151" mass="15920">MGDELDMMGPVDYLVVEFPDTRVPGDVLQRILDLVDRGTVRILDLAFIRKEADGSVTGLEIADLDGDGELDLRVLEGATSGLVAHDDLDEAAAAIEPGTAAAIVVYENLWAIPFVSALRRAGAELVASGRIPVAALLDALDAVEEAKPARA</sequence>
<dbReference type="AlphaFoldDB" id="A0A561SJM3"/>
<dbReference type="Proteomes" id="UP000321261">
    <property type="component" value="Unassembled WGS sequence"/>
</dbReference>
<dbReference type="Pfam" id="PF19850">
    <property type="entry name" value="DUF6325"/>
    <property type="match status" value="1"/>
</dbReference>
<name>A0A561SJM3_9PSEU</name>
<evidence type="ECO:0008006" key="3">
    <source>
        <dbReference type="Google" id="ProtNLM"/>
    </source>
</evidence>
<keyword evidence="2" id="KW-1185">Reference proteome</keyword>
<dbReference type="EMBL" id="VIWU01000001">
    <property type="protein sequence ID" value="TWF75039.1"/>
    <property type="molecule type" value="Genomic_DNA"/>
</dbReference>
<reference evidence="1 2" key="1">
    <citation type="submission" date="2019-06" db="EMBL/GenBank/DDBJ databases">
        <title>Sequencing the genomes of 1000 actinobacteria strains.</title>
        <authorList>
            <person name="Klenk H.-P."/>
        </authorList>
    </citation>
    <scope>NUCLEOTIDE SEQUENCE [LARGE SCALE GENOMIC DNA]</scope>
    <source>
        <strain evidence="1 2">DSM 45671</strain>
    </source>
</reference>
<dbReference type="InterPro" id="IPR046288">
    <property type="entry name" value="DUF6325"/>
</dbReference>